<dbReference type="EMBL" id="FNDI01000016">
    <property type="protein sequence ID" value="SDI38673.1"/>
    <property type="molecule type" value="Genomic_DNA"/>
</dbReference>
<keyword evidence="2" id="KW-1185">Reference proteome</keyword>
<protein>
    <submittedName>
        <fullName evidence="1">Uncharacterized protein</fullName>
    </submittedName>
</protein>
<gene>
    <name evidence="1" type="ORF">SAMN04487926_11619</name>
</gene>
<sequence>MIVAPVALNNAGLRKRPAALASNGRDGANQCVKLGNIVTIGASEDYRERDALRFGDEMVF</sequence>
<organism evidence="1 2">
    <name type="scientific">Paraburkholderia steynii</name>
    <dbReference type="NCBI Taxonomy" id="1245441"/>
    <lineage>
        <taxon>Bacteria</taxon>
        <taxon>Pseudomonadati</taxon>
        <taxon>Pseudomonadota</taxon>
        <taxon>Betaproteobacteria</taxon>
        <taxon>Burkholderiales</taxon>
        <taxon>Burkholderiaceae</taxon>
        <taxon>Paraburkholderia</taxon>
    </lineage>
</organism>
<dbReference type="Proteomes" id="UP000198900">
    <property type="component" value="Unassembled WGS sequence"/>
</dbReference>
<evidence type="ECO:0000313" key="2">
    <source>
        <dbReference type="Proteomes" id="UP000198900"/>
    </source>
</evidence>
<reference evidence="1" key="1">
    <citation type="submission" date="2016-10" db="EMBL/GenBank/DDBJ databases">
        <authorList>
            <person name="Varghese N."/>
            <person name="Submissions S."/>
        </authorList>
    </citation>
    <scope>NUCLEOTIDE SEQUENCE [LARGE SCALE GENOMIC DNA]</scope>
    <source>
        <strain evidence="1">YR281</strain>
    </source>
</reference>
<dbReference type="AlphaFoldDB" id="A0A7Z7BD02"/>
<proteinExistence type="predicted"/>
<name>A0A7Z7BD02_9BURK</name>
<evidence type="ECO:0000313" key="1">
    <source>
        <dbReference type="EMBL" id="SDI38673.1"/>
    </source>
</evidence>
<comment type="caution">
    <text evidence="1">The sequence shown here is derived from an EMBL/GenBank/DDBJ whole genome shotgun (WGS) entry which is preliminary data.</text>
</comment>
<accession>A0A7Z7BD02</accession>